<dbReference type="Gene3D" id="3.30.2130.30">
    <property type="match status" value="1"/>
</dbReference>
<organism evidence="2 3">
    <name type="scientific">Streptomyces synnematoformans</name>
    <dbReference type="NCBI Taxonomy" id="415721"/>
    <lineage>
        <taxon>Bacteria</taxon>
        <taxon>Bacillati</taxon>
        <taxon>Actinomycetota</taxon>
        <taxon>Actinomycetes</taxon>
        <taxon>Kitasatosporales</taxon>
        <taxon>Streptomycetaceae</taxon>
        <taxon>Streptomyces</taxon>
    </lineage>
</organism>
<dbReference type="SUPFAM" id="SSF53335">
    <property type="entry name" value="S-adenosyl-L-methionine-dependent methyltransferases"/>
    <property type="match status" value="1"/>
</dbReference>
<dbReference type="PANTHER" id="PTHR14911:SF13">
    <property type="entry name" value="TRNA (GUANINE(6)-N2)-METHYLTRANSFERASE THUMP3"/>
    <property type="match status" value="1"/>
</dbReference>
<evidence type="ECO:0000313" key="3">
    <source>
        <dbReference type="Proteomes" id="UP001500443"/>
    </source>
</evidence>
<comment type="caution">
    <text evidence="2">The sequence shown here is derived from an EMBL/GenBank/DDBJ whole genome shotgun (WGS) entry which is preliminary data.</text>
</comment>
<evidence type="ECO:0000259" key="1">
    <source>
        <dbReference type="Pfam" id="PF01170"/>
    </source>
</evidence>
<protein>
    <recommendedName>
        <fullName evidence="1">Ribosomal RNA large subunit methyltransferase K/L-like methyltransferase domain-containing protein</fullName>
    </recommendedName>
</protein>
<evidence type="ECO:0000313" key="2">
    <source>
        <dbReference type="EMBL" id="GAA2112140.1"/>
    </source>
</evidence>
<name>A0ABN2XJ11_9ACTN</name>
<dbReference type="PANTHER" id="PTHR14911">
    <property type="entry name" value="THUMP DOMAIN-CONTAINING"/>
    <property type="match status" value="1"/>
</dbReference>
<dbReference type="EMBL" id="BAAAPF010000014">
    <property type="protein sequence ID" value="GAA2112140.1"/>
    <property type="molecule type" value="Genomic_DNA"/>
</dbReference>
<keyword evidence="3" id="KW-1185">Reference proteome</keyword>
<dbReference type="InterPro" id="IPR002052">
    <property type="entry name" value="DNA_methylase_N6_adenine_CS"/>
</dbReference>
<dbReference type="PRINTS" id="PR00507">
    <property type="entry name" value="N12N6MTFRASE"/>
</dbReference>
<accession>A0ABN2XJ11</accession>
<dbReference type="Pfam" id="PF01170">
    <property type="entry name" value="UPF0020"/>
    <property type="match status" value="1"/>
</dbReference>
<feature type="domain" description="Ribosomal RNA large subunit methyltransferase K/L-like methyltransferase" evidence="1">
    <location>
        <begin position="182"/>
        <end position="334"/>
    </location>
</feature>
<dbReference type="CDD" id="cd02440">
    <property type="entry name" value="AdoMet_MTases"/>
    <property type="match status" value="1"/>
</dbReference>
<reference evidence="2 3" key="1">
    <citation type="journal article" date="2019" name="Int. J. Syst. Evol. Microbiol.">
        <title>The Global Catalogue of Microorganisms (GCM) 10K type strain sequencing project: providing services to taxonomists for standard genome sequencing and annotation.</title>
        <authorList>
            <consortium name="The Broad Institute Genomics Platform"/>
            <consortium name="The Broad Institute Genome Sequencing Center for Infectious Disease"/>
            <person name="Wu L."/>
            <person name="Ma J."/>
        </authorList>
    </citation>
    <scope>NUCLEOTIDE SEQUENCE [LARGE SCALE GENOMIC DNA]</scope>
    <source>
        <strain evidence="2 3">JCM 15481</strain>
    </source>
</reference>
<dbReference type="InterPro" id="IPR000241">
    <property type="entry name" value="RlmKL-like_Mtase"/>
</dbReference>
<dbReference type="InterPro" id="IPR029063">
    <property type="entry name" value="SAM-dependent_MTases_sf"/>
</dbReference>
<proteinExistence type="predicted"/>
<dbReference type="PROSITE" id="PS00092">
    <property type="entry name" value="N6_MTASE"/>
    <property type="match status" value="1"/>
</dbReference>
<dbReference type="Gene3D" id="3.40.50.150">
    <property type="entry name" value="Vaccinia Virus protein VP39"/>
    <property type="match status" value="1"/>
</dbReference>
<dbReference type="Proteomes" id="UP001500443">
    <property type="component" value="Unassembled WGS sequence"/>
</dbReference>
<gene>
    <name evidence="2" type="ORF">GCM10009802_10140</name>
</gene>
<dbReference type="RefSeq" id="WP_344288276.1">
    <property type="nucleotide sequence ID" value="NZ_BAAAPF010000014.1"/>
</dbReference>
<sequence>MRDDARFVARCARGLEPQLAAEILQLELGSVTAVGHRSVRFRAARPYDTGVTSLRTADDVFLLGARSPEAGTTRAALPALAALVEKTAPEGLLHHRNALLGHPAGTPPGVEVSASFLGRRTFNRYDAEDAVGNALAARLGVPYHPRRTAGAPPPDYAAWRLTLDGAEATLMLRITPRPLHRRPYKQATVPGSLHPPLAAAMTRLADIRPGHTVLDPCCGAGTLLIEAALAHPEAARYQGYDIARTAREAARTNKKTAATDHIQIHKADAGRLPLPPATVDRVVCNPPWGTQVGPRARLAQSPTAWWRELHRVLTSTGTAVLLLPNPTPLAPAIRSGLLPTHTQRIHLAGTPAYLVRLDPEKPRSTA</sequence>